<gene>
    <name evidence="2" type="ORF">M91_01997</name>
</gene>
<reference evidence="2 3" key="1">
    <citation type="journal article" date="2012" name="Nat. Genet.">
        <title>The yak genome and adaptation to life at high altitude.</title>
        <authorList>
            <person name="Qiu Q."/>
            <person name="Zhang G."/>
            <person name="Ma T."/>
            <person name="Qian W."/>
            <person name="Wang J."/>
            <person name="Ye Z."/>
            <person name="Cao C."/>
            <person name="Hu Q."/>
            <person name="Kim J."/>
            <person name="Larkin D.M."/>
            <person name="Auvil L."/>
            <person name="Capitanu B."/>
            <person name="Ma J."/>
            <person name="Lewin H.A."/>
            <person name="Qian X."/>
            <person name="Lang Y."/>
            <person name="Zhou R."/>
            <person name="Wang L."/>
            <person name="Wang K."/>
            <person name="Xia J."/>
            <person name="Liao S."/>
            <person name="Pan S."/>
            <person name="Lu X."/>
            <person name="Hou H."/>
            <person name="Wang Y."/>
            <person name="Zang X."/>
            <person name="Yin Y."/>
            <person name="Ma H."/>
            <person name="Zhang J."/>
            <person name="Wang Z."/>
            <person name="Zhang Y."/>
            <person name="Zhang D."/>
            <person name="Yonezawa T."/>
            <person name="Hasegawa M."/>
            <person name="Zhong Y."/>
            <person name="Liu W."/>
            <person name="Zhang Y."/>
            <person name="Huang Z."/>
            <person name="Zhang S."/>
            <person name="Long R."/>
            <person name="Yang H."/>
            <person name="Wang J."/>
            <person name="Lenstra J.A."/>
            <person name="Cooper D.N."/>
            <person name="Wu Y."/>
            <person name="Wang J."/>
            <person name="Shi P."/>
            <person name="Wang J."/>
            <person name="Liu J."/>
        </authorList>
    </citation>
    <scope>NUCLEOTIDE SEQUENCE [LARGE SCALE GENOMIC DNA]</scope>
    <source>
        <strain evidence="3">yakQH1</strain>
    </source>
</reference>
<name>L8HN95_9CETA</name>
<evidence type="ECO:0000256" key="1">
    <source>
        <dbReference type="SAM" id="Phobius"/>
    </source>
</evidence>
<dbReference type="EMBL" id="JH883916">
    <property type="protein sequence ID" value="ELR45760.1"/>
    <property type="molecule type" value="Genomic_DNA"/>
</dbReference>
<feature type="transmembrane region" description="Helical" evidence="1">
    <location>
        <begin position="134"/>
        <end position="155"/>
    </location>
</feature>
<proteinExistence type="predicted"/>
<dbReference type="AlphaFoldDB" id="L8HN95"/>
<evidence type="ECO:0000313" key="3">
    <source>
        <dbReference type="Proteomes" id="UP000011080"/>
    </source>
</evidence>
<sequence length="158" mass="17122">MTALRPRCGARRASAQFPSPAYEFTLGRQGGPWVPRRPDPAFTGHVAGAAQRGPSGAGARLPVKATLTPRQHFPLSNALSDTCLRKYFLNESERSGSEIIIPEVHLTFALSLLKDAFVELYGPSMRPLFDFSWLSLKALLSLALVGACITLGAYLGHK</sequence>
<protein>
    <submittedName>
        <fullName evidence="2">Apoptosis regulator Bcl-2</fullName>
    </submittedName>
</protein>
<keyword evidence="1" id="KW-1133">Transmembrane helix</keyword>
<keyword evidence="1" id="KW-0812">Transmembrane</keyword>
<organism evidence="2 3">
    <name type="scientific">Bos mutus</name>
    <name type="common">wild yak</name>
    <dbReference type="NCBI Taxonomy" id="72004"/>
    <lineage>
        <taxon>Eukaryota</taxon>
        <taxon>Metazoa</taxon>
        <taxon>Chordata</taxon>
        <taxon>Craniata</taxon>
        <taxon>Vertebrata</taxon>
        <taxon>Euteleostomi</taxon>
        <taxon>Mammalia</taxon>
        <taxon>Eutheria</taxon>
        <taxon>Laurasiatheria</taxon>
        <taxon>Artiodactyla</taxon>
        <taxon>Ruminantia</taxon>
        <taxon>Pecora</taxon>
        <taxon>Bovidae</taxon>
        <taxon>Bovinae</taxon>
        <taxon>Bos</taxon>
    </lineage>
</organism>
<dbReference type="Proteomes" id="UP000011080">
    <property type="component" value="Unassembled WGS sequence"/>
</dbReference>
<keyword evidence="1" id="KW-0472">Membrane</keyword>
<accession>L8HN95</accession>
<evidence type="ECO:0000313" key="2">
    <source>
        <dbReference type="EMBL" id="ELR45760.1"/>
    </source>
</evidence>